<dbReference type="InterPro" id="IPR004302">
    <property type="entry name" value="Cellulose/chitin-bd_N"/>
</dbReference>
<comment type="caution">
    <text evidence="7">The sequence shown here is derived from an EMBL/GenBank/DDBJ whole genome shotgun (WGS) entry which is preliminary data.</text>
</comment>
<feature type="signal peptide" evidence="4">
    <location>
        <begin position="1"/>
        <end position="22"/>
    </location>
</feature>
<evidence type="ECO:0000256" key="4">
    <source>
        <dbReference type="SAM" id="SignalP"/>
    </source>
</evidence>
<reference evidence="7 8" key="1">
    <citation type="submission" date="2012-11" db="EMBL/GenBank/DDBJ databases">
        <authorList>
            <person name="Linke B."/>
        </authorList>
    </citation>
    <scope>NUCLEOTIDE SEQUENCE [LARGE SCALE GENOMIC DNA]</scope>
    <source>
        <strain evidence="8">CFBP 1232</strain>
    </source>
</reference>
<dbReference type="GeneID" id="97607043"/>
<dbReference type="Gene3D" id="3.30.70.2150">
    <property type="match status" value="1"/>
</dbReference>
<dbReference type="EMBL" id="CAPB01000035">
    <property type="protein sequence ID" value="CCO94892.1"/>
    <property type="molecule type" value="Genomic_DNA"/>
</dbReference>
<keyword evidence="3 4" id="KW-0732">Signal</keyword>
<dbReference type="Gene3D" id="2.60.40.2550">
    <property type="match status" value="1"/>
</dbReference>
<dbReference type="Pfam" id="PF18416">
    <property type="entry name" value="GbpA_2"/>
    <property type="match status" value="1"/>
</dbReference>
<evidence type="ECO:0000256" key="3">
    <source>
        <dbReference type="ARBA" id="ARBA00022729"/>
    </source>
</evidence>
<feature type="chain" id="PRO_5032773883" evidence="4">
    <location>
        <begin position="23"/>
        <end position="479"/>
    </location>
</feature>
<dbReference type="InterPro" id="IPR051024">
    <property type="entry name" value="GlcNAc_Chitin_IntDeg"/>
</dbReference>
<dbReference type="SUPFAM" id="SSF81296">
    <property type="entry name" value="E set domains"/>
    <property type="match status" value="1"/>
</dbReference>
<protein>
    <submittedName>
        <fullName evidence="7">GlcNac-binding protein A</fullName>
    </submittedName>
</protein>
<dbReference type="PANTHER" id="PTHR34823">
    <property type="entry name" value="GLCNAC-BINDING PROTEIN A"/>
    <property type="match status" value="1"/>
</dbReference>
<dbReference type="CDD" id="cd21177">
    <property type="entry name" value="LPMO_AA10"/>
    <property type="match status" value="1"/>
</dbReference>
<evidence type="ECO:0000259" key="5">
    <source>
        <dbReference type="Pfam" id="PF03067"/>
    </source>
</evidence>
<feature type="domain" description="N-acetylglucosamine binding protein A" evidence="6">
    <location>
        <begin position="204"/>
        <end position="300"/>
    </location>
</feature>
<dbReference type="InterPro" id="IPR041029">
    <property type="entry name" value="GbpA_2"/>
</dbReference>
<evidence type="ECO:0000259" key="6">
    <source>
        <dbReference type="Pfam" id="PF18416"/>
    </source>
</evidence>
<name>A0A831A731_ERWAM</name>
<keyword evidence="1" id="KW-0964">Secreted</keyword>
<keyword evidence="2" id="KW-0147">Chitin-binding</keyword>
<dbReference type="Proteomes" id="UP000013111">
    <property type="component" value="Unassembled WGS sequence"/>
</dbReference>
<reference evidence="7 8" key="2">
    <citation type="submission" date="2013-04" db="EMBL/GenBank/DDBJ databases">
        <title>Comparative genomics of 12 strains of Erwinia amylovora identifies a pan-genome with a large conserved core and provides insights into host specificity.</title>
        <authorList>
            <person name="Mann R.A."/>
            <person name="Smits T.H.M."/>
            <person name="Buehlmann A."/>
            <person name="Blom J."/>
            <person name="Goesmann A."/>
            <person name="Frey J.E."/>
            <person name="Plummer K.M."/>
            <person name="Beer S.V."/>
            <person name="Luck J."/>
            <person name="Duffy B."/>
            <person name="Rodoni B."/>
        </authorList>
    </citation>
    <scope>NUCLEOTIDE SEQUENCE [LARGE SCALE GENOMIC DNA]</scope>
    <source>
        <strain evidence="8">CFBP 1232</strain>
    </source>
</reference>
<dbReference type="GO" id="GO:0008061">
    <property type="term" value="F:chitin binding"/>
    <property type="evidence" value="ECO:0007669"/>
    <property type="project" value="UniProtKB-KW"/>
</dbReference>
<evidence type="ECO:0000313" key="8">
    <source>
        <dbReference type="Proteomes" id="UP000013111"/>
    </source>
</evidence>
<evidence type="ECO:0000256" key="2">
    <source>
        <dbReference type="ARBA" id="ARBA00022669"/>
    </source>
</evidence>
<feature type="domain" description="Chitin-binding type-4" evidence="5">
    <location>
        <begin position="23"/>
        <end position="192"/>
    </location>
</feature>
<accession>A0A831A731</accession>
<dbReference type="InterPro" id="IPR014756">
    <property type="entry name" value="Ig_E-set"/>
</dbReference>
<gene>
    <name evidence="7" type="ORF">BN437_2982</name>
</gene>
<organism evidence="7 8">
    <name type="scientific">Erwinia amylovora NBRC 12687 = CFBP 1232</name>
    <dbReference type="NCBI Taxonomy" id="1219359"/>
    <lineage>
        <taxon>Bacteria</taxon>
        <taxon>Pseudomonadati</taxon>
        <taxon>Pseudomonadota</taxon>
        <taxon>Gammaproteobacteria</taxon>
        <taxon>Enterobacterales</taxon>
        <taxon>Erwiniaceae</taxon>
        <taxon>Erwinia</taxon>
    </lineage>
</organism>
<dbReference type="Gene3D" id="2.70.50.50">
    <property type="entry name" value="chitin-binding protein cbp21"/>
    <property type="match status" value="1"/>
</dbReference>
<proteinExistence type="predicted"/>
<dbReference type="AlphaFoldDB" id="A0A831A731"/>
<dbReference type="RefSeq" id="WP_004159701.1">
    <property type="nucleotide sequence ID" value="NZ_BAYW01000010.1"/>
</dbReference>
<evidence type="ECO:0000313" key="7">
    <source>
        <dbReference type="EMBL" id="CCO94892.1"/>
    </source>
</evidence>
<sequence length="479" mass="51707">MMKVNKLALAITTLLVSGSVFAHGFVTNPPSRDTMCKLSKNSEEICSSSVRYDTSAIGESTKGFPAEGTPPDGFLASGDNAKGYALNVQNADIWTKNKITAGKNNFTWELTAPHKTANFKYFITKQGWDANKPLTRASFDLVPFCTIEGNGETPEPKPTHECVVPERTGYHVIYATWEVADTSNTFYKVIDVEFDGAVSSEWPKQVGTVNPYMDLKAGDSVKVRVFEDTEMTERSITLNIDSDAAGKKDLWSKALAEKINKEYQDLRAGSPNDDGGVEAVAGVNTIYTKKDSKIQSVEIDIDSKQVMQLELDVNKLNNEYKLNKGAAKIEVTGTATAQSNLTATLTSKTRKQIDSQKVIVGADGKFALSLEGSKLKAGDYTVAVAVRAGNAEPVAKNQSIKLVENAGGGNVDADFTYPDNIGSYVAGTKVLQPADGKVYQCKEGPVAGWCKIYAKSANHYEPGLGSNWGDAWTEVGAAK</sequence>
<dbReference type="Pfam" id="PF03067">
    <property type="entry name" value="LPMO_10"/>
    <property type="match status" value="1"/>
</dbReference>
<evidence type="ECO:0000256" key="1">
    <source>
        <dbReference type="ARBA" id="ARBA00022525"/>
    </source>
</evidence>
<dbReference type="PANTHER" id="PTHR34823:SF1">
    <property type="entry name" value="CHITIN-BINDING TYPE-4 DOMAIN-CONTAINING PROTEIN"/>
    <property type="match status" value="1"/>
</dbReference>
<dbReference type="NCBIfam" id="NF009690">
    <property type="entry name" value="PRK13211.1"/>
    <property type="match status" value="1"/>
</dbReference>